<dbReference type="OrthoDB" id="8609065at2"/>
<protein>
    <submittedName>
        <fullName evidence="2">Uncharacterized protein</fullName>
    </submittedName>
</protein>
<proteinExistence type="predicted"/>
<reference evidence="2 3" key="1">
    <citation type="submission" date="2018-12" db="EMBL/GenBank/DDBJ databases">
        <title>Genome sequencing of Eikenella corrodens KCOM 3110 (= JS217).</title>
        <authorList>
            <person name="Koo J.-K."/>
            <person name="Park S.-N."/>
            <person name="Lim Y.K."/>
        </authorList>
    </citation>
    <scope>NUCLEOTIDE SEQUENCE [LARGE SCALE GENOMIC DNA]</scope>
    <source>
        <strain evidence="2 3">KCOM 3110</strain>
    </source>
</reference>
<organism evidence="2 3">
    <name type="scientific">Eikenella corrodens</name>
    <dbReference type="NCBI Taxonomy" id="539"/>
    <lineage>
        <taxon>Bacteria</taxon>
        <taxon>Pseudomonadati</taxon>
        <taxon>Pseudomonadota</taxon>
        <taxon>Betaproteobacteria</taxon>
        <taxon>Neisseriales</taxon>
        <taxon>Neisseriaceae</taxon>
        <taxon>Eikenella</taxon>
    </lineage>
</organism>
<evidence type="ECO:0000256" key="1">
    <source>
        <dbReference type="SAM" id="Phobius"/>
    </source>
</evidence>
<name>A0A3S9SJ92_EIKCO</name>
<keyword evidence="1" id="KW-0472">Membrane</keyword>
<feature type="transmembrane region" description="Helical" evidence="1">
    <location>
        <begin position="53"/>
        <end position="73"/>
    </location>
</feature>
<dbReference type="AlphaFoldDB" id="A0A3S9SJ92"/>
<feature type="transmembrane region" description="Helical" evidence="1">
    <location>
        <begin position="21"/>
        <end position="41"/>
    </location>
</feature>
<dbReference type="EMBL" id="CP034670">
    <property type="protein sequence ID" value="AZR59615.1"/>
    <property type="molecule type" value="Genomic_DNA"/>
</dbReference>
<keyword evidence="1" id="KW-1133">Transmembrane helix</keyword>
<gene>
    <name evidence="2" type="ORF">ELB75_06000</name>
</gene>
<evidence type="ECO:0000313" key="2">
    <source>
        <dbReference type="EMBL" id="AZR59615.1"/>
    </source>
</evidence>
<dbReference type="RefSeq" id="WP_126983146.1">
    <property type="nucleotide sequence ID" value="NZ_CP034670.1"/>
</dbReference>
<evidence type="ECO:0000313" key="3">
    <source>
        <dbReference type="Proteomes" id="UP000282435"/>
    </source>
</evidence>
<accession>A0A3S9SJ92</accession>
<feature type="transmembrane region" description="Helical" evidence="1">
    <location>
        <begin position="239"/>
        <end position="262"/>
    </location>
</feature>
<sequence>MQQNKSKIVMLYPAASKDLMLEIGVVCAGVLLPLIIGLDTLSDISGDGVGTALRLAMVLLFFGGAALVGFLYWRMFTARDFLRLDTERGVLLHGRWRWGWQAQREYPLSMFAAVAAEKVRDDYRGYYGRLWLESANGQNDLLLEENFLPHKNSLQGLDDIQSHIARTTGLANRPVINTEICAQEETAANPAQLQPLRVKTLPAWRQAVNLAAAGLWTWLVVWLLRLAADWQSGGLPKPLYFGAGLLALGLLAVAVSEVRGVFRAWRGRKTAQTQTAWRQPSEIKAALAAARQAEHEPQPKLPERAAPKLADGAEFAVYSVGTLLSRLLFLLFAFGMVWVGGGVGWRLFWLVALLFIAGRLAHRWHTLRKVRYSVPGDELIVYRLHSFKWLPEKRYALSEFCGIYSRVRCNGVSVDLSEIWLAGKAGGKNVRLMEADFLLRNNRQTAEIAAKQISRATGLPLLEYVSEDREGAT</sequence>
<feature type="transmembrane region" description="Helical" evidence="1">
    <location>
        <begin position="207"/>
        <end position="227"/>
    </location>
</feature>
<dbReference type="Proteomes" id="UP000282435">
    <property type="component" value="Chromosome"/>
</dbReference>
<keyword evidence="1" id="KW-0812">Transmembrane</keyword>